<gene>
    <name evidence="1" type="ORF">LEP1GSC116_0070</name>
</gene>
<dbReference type="EMBL" id="AHNZ02000096">
    <property type="protein sequence ID" value="EMO07104.1"/>
    <property type="molecule type" value="Genomic_DNA"/>
</dbReference>
<protein>
    <submittedName>
        <fullName evidence="1">Uncharacterized protein</fullName>
    </submittedName>
</protein>
<comment type="caution">
    <text evidence="1">The sequence shown here is derived from an EMBL/GenBank/DDBJ whole genome shotgun (WGS) entry which is preliminary data.</text>
</comment>
<sequence>MGVPTKIITFYNLPPSLNRFFIGKFSYEFLQIMSLFRAILVLEKLIRNVSVPTLKVLR</sequence>
<dbReference type="AlphaFoldDB" id="M6RRE7"/>
<dbReference type="Proteomes" id="UP000012092">
    <property type="component" value="Unassembled WGS sequence"/>
</dbReference>
<name>M6RRE7_LEPIR</name>
<proteinExistence type="predicted"/>
<reference evidence="1 2" key="1">
    <citation type="submission" date="2013-01" db="EMBL/GenBank/DDBJ databases">
        <authorList>
            <person name="Harkins D.M."/>
            <person name="Durkin A.S."/>
            <person name="Brinkac L.M."/>
            <person name="Haft D.H."/>
            <person name="Selengut J.D."/>
            <person name="Sanka R."/>
            <person name="DePew J."/>
            <person name="Purushe J."/>
            <person name="Picardeau M."/>
            <person name="Werts C."/>
            <person name="Goarant C."/>
            <person name="Vinetz J.M."/>
            <person name="Sutton G.G."/>
            <person name="Nierman W.C."/>
            <person name="Fouts D.E."/>
        </authorList>
    </citation>
    <scope>NUCLEOTIDE SEQUENCE [LARGE SCALE GENOMIC DNA]</scope>
    <source>
        <strain evidence="1 2">Verdun HP</strain>
    </source>
</reference>
<evidence type="ECO:0000313" key="2">
    <source>
        <dbReference type="Proteomes" id="UP000012092"/>
    </source>
</evidence>
<accession>M6RRE7</accession>
<evidence type="ECO:0000313" key="1">
    <source>
        <dbReference type="EMBL" id="EMO07104.1"/>
    </source>
</evidence>
<organism evidence="1 2">
    <name type="scientific">Leptospira interrogans serovar Icterohaemorrhagiae str. Verdun HP</name>
    <dbReference type="NCBI Taxonomy" id="1049910"/>
    <lineage>
        <taxon>Bacteria</taxon>
        <taxon>Pseudomonadati</taxon>
        <taxon>Spirochaetota</taxon>
        <taxon>Spirochaetia</taxon>
        <taxon>Leptospirales</taxon>
        <taxon>Leptospiraceae</taxon>
        <taxon>Leptospira</taxon>
    </lineage>
</organism>